<protein>
    <recommendedName>
        <fullName evidence="1">ATPase AAA-type core domain-containing protein</fullName>
    </recommendedName>
</protein>
<dbReference type="PANTHER" id="PTHR43581">
    <property type="entry name" value="ATP/GTP PHOSPHATASE"/>
    <property type="match status" value="1"/>
</dbReference>
<evidence type="ECO:0000313" key="2">
    <source>
        <dbReference type="EMBL" id="PSW06081.1"/>
    </source>
</evidence>
<dbReference type="Gene3D" id="3.40.50.300">
    <property type="entry name" value="P-loop containing nucleotide triphosphate hydrolases"/>
    <property type="match status" value="1"/>
</dbReference>
<accession>A0A2T3N1D5</accession>
<dbReference type="AlphaFoldDB" id="A0A2T3N1D5"/>
<name>A0A2T3N1D5_9GAMM</name>
<keyword evidence="3" id="KW-1185">Reference proteome</keyword>
<proteinExistence type="predicted"/>
<sequence length="554" mass="64173">MWIKRLNLRNVYTFGDDGTPELCNFNQLNLFIGKNGSGKSNVFRALCDIDVIPIYRESTNSYTHYLGNSARRRSYVRDFTNDQLFSNETGVDLLIEYEDDIVEFKDNYHIRGNFLSKSGDHILPDDSMLSFKDRLHDLSRSKNWPATLSFSLTYIFERDFSIRPGDITEFFTKQGGSEKGTNGGPAFLNQWSSGFFSVANLLIKTLSSEKRIICIDEPETHLEPRIIRRLIDVLVWISLRHIKNKSTDISEIEKEWDSWFENSTWKDSPGWEETEPRDIKPKQIFISSHSPVMINEFISRKEICSIYDFDCSYVDSSYITQQGNENKKVEQVSLISSIRAIDKQYHGILNNLGAQGSDLIQSNGIVWVEGPSDIIYIRKWLEMYANENELTPLTQGHHYEFQMFGGTLLDSLCCIKDGLSEYVEFKKLVSIFSFSRNAYLITDSDAIKKENVIIDQSKFSAAKDFFANEFDALLEDGYKLGLWYKRHDTEVRTLEDYLDSRSLEENGSLSSTTKKLYALKVTNSWDEERKLNDFKNNLNNEIHDLDAMIRSWNE</sequence>
<dbReference type="GO" id="GO:0016887">
    <property type="term" value="F:ATP hydrolysis activity"/>
    <property type="evidence" value="ECO:0007669"/>
    <property type="project" value="InterPro"/>
</dbReference>
<feature type="domain" description="ATPase AAA-type core" evidence="1">
    <location>
        <begin position="174"/>
        <end position="293"/>
    </location>
</feature>
<dbReference type="PANTHER" id="PTHR43581:SF2">
    <property type="entry name" value="EXCINUCLEASE ATPASE SUBUNIT"/>
    <property type="match status" value="1"/>
</dbReference>
<dbReference type="GO" id="GO:0005524">
    <property type="term" value="F:ATP binding"/>
    <property type="evidence" value="ECO:0007669"/>
    <property type="project" value="InterPro"/>
</dbReference>
<dbReference type="RefSeq" id="WP_107282461.1">
    <property type="nucleotide sequence ID" value="NZ_PYMC01000003.1"/>
</dbReference>
<dbReference type="Proteomes" id="UP000240904">
    <property type="component" value="Unassembled WGS sequence"/>
</dbReference>
<evidence type="ECO:0000259" key="1">
    <source>
        <dbReference type="Pfam" id="PF13304"/>
    </source>
</evidence>
<organism evidence="2 3">
    <name type="scientific">Photobacterium lipolyticum</name>
    <dbReference type="NCBI Taxonomy" id="266810"/>
    <lineage>
        <taxon>Bacteria</taxon>
        <taxon>Pseudomonadati</taxon>
        <taxon>Pseudomonadota</taxon>
        <taxon>Gammaproteobacteria</taxon>
        <taxon>Vibrionales</taxon>
        <taxon>Vibrionaceae</taxon>
        <taxon>Photobacterium</taxon>
    </lineage>
</organism>
<dbReference type="SUPFAM" id="SSF52540">
    <property type="entry name" value="P-loop containing nucleoside triphosphate hydrolases"/>
    <property type="match status" value="1"/>
</dbReference>
<dbReference type="Pfam" id="PF13304">
    <property type="entry name" value="AAA_21"/>
    <property type="match status" value="1"/>
</dbReference>
<dbReference type="EMBL" id="PYMC01000003">
    <property type="protein sequence ID" value="PSW06081.1"/>
    <property type="molecule type" value="Genomic_DNA"/>
</dbReference>
<dbReference type="InterPro" id="IPR003959">
    <property type="entry name" value="ATPase_AAA_core"/>
</dbReference>
<gene>
    <name evidence="2" type="ORF">C9I89_06095</name>
</gene>
<dbReference type="InterPro" id="IPR027417">
    <property type="entry name" value="P-loop_NTPase"/>
</dbReference>
<dbReference type="OrthoDB" id="3322489at2"/>
<reference evidence="2 3" key="1">
    <citation type="submission" date="2018-03" db="EMBL/GenBank/DDBJ databases">
        <title>Whole genome sequencing of Histamine producing bacteria.</title>
        <authorList>
            <person name="Butler K."/>
        </authorList>
    </citation>
    <scope>NUCLEOTIDE SEQUENCE [LARGE SCALE GENOMIC DNA]</scope>
    <source>
        <strain evidence="2 3">DSM 16190</strain>
    </source>
</reference>
<dbReference type="InterPro" id="IPR051396">
    <property type="entry name" value="Bact_Antivir_Def_Nuclease"/>
</dbReference>
<comment type="caution">
    <text evidence="2">The sequence shown here is derived from an EMBL/GenBank/DDBJ whole genome shotgun (WGS) entry which is preliminary data.</text>
</comment>
<evidence type="ECO:0000313" key="3">
    <source>
        <dbReference type="Proteomes" id="UP000240904"/>
    </source>
</evidence>